<reference evidence="3" key="1">
    <citation type="journal article" date="2019" name="Int. J. Syst. Evol. Microbiol.">
        <title>The Global Catalogue of Microorganisms (GCM) 10K type strain sequencing project: providing services to taxonomists for standard genome sequencing and annotation.</title>
        <authorList>
            <consortium name="The Broad Institute Genomics Platform"/>
            <consortium name="The Broad Institute Genome Sequencing Center for Infectious Disease"/>
            <person name="Wu L."/>
            <person name="Ma J."/>
        </authorList>
    </citation>
    <scope>NUCLEOTIDE SEQUENCE [LARGE SCALE GENOMIC DNA]</scope>
    <source>
        <strain evidence="3">CGMCC 4.7466</strain>
    </source>
</reference>
<dbReference type="RefSeq" id="WP_377064151.1">
    <property type="nucleotide sequence ID" value="NZ_JBHSJJ010000005.1"/>
</dbReference>
<proteinExistence type="predicted"/>
<dbReference type="InterPro" id="IPR003812">
    <property type="entry name" value="Fido"/>
</dbReference>
<keyword evidence="3" id="KW-1185">Reference proteome</keyword>
<dbReference type="PANTHER" id="PTHR13504">
    <property type="entry name" value="FIDO DOMAIN-CONTAINING PROTEIN DDB_G0283145"/>
    <property type="match status" value="1"/>
</dbReference>
<feature type="domain" description="Fido" evidence="1">
    <location>
        <begin position="126"/>
        <end position="275"/>
    </location>
</feature>
<protein>
    <submittedName>
        <fullName evidence="2">Fic family protein</fullName>
    </submittedName>
</protein>
<evidence type="ECO:0000313" key="2">
    <source>
        <dbReference type="EMBL" id="MFC4872074.1"/>
    </source>
</evidence>
<gene>
    <name evidence="2" type="ORF">ACFPFU_10265</name>
</gene>
<dbReference type="PROSITE" id="PS51459">
    <property type="entry name" value="FIDO"/>
    <property type="match status" value="1"/>
</dbReference>
<dbReference type="InterPro" id="IPR036597">
    <property type="entry name" value="Fido-like_dom_sf"/>
</dbReference>
<dbReference type="Pfam" id="PF13784">
    <property type="entry name" value="Fic_N"/>
    <property type="match status" value="1"/>
</dbReference>
<comment type="caution">
    <text evidence="2">The sequence shown here is derived from an EMBL/GenBank/DDBJ whole genome shotgun (WGS) entry which is preliminary data.</text>
</comment>
<dbReference type="PIRSF" id="PIRSF038925">
    <property type="entry name" value="AMP-prot_trans"/>
    <property type="match status" value="1"/>
</dbReference>
<organism evidence="2 3">
    <name type="scientific">Negadavirga shengliensis</name>
    <dbReference type="NCBI Taxonomy" id="1389218"/>
    <lineage>
        <taxon>Bacteria</taxon>
        <taxon>Pseudomonadati</taxon>
        <taxon>Bacteroidota</taxon>
        <taxon>Cytophagia</taxon>
        <taxon>Cytophagales</taxon>
        <taxon>Cyclobacteriaceae</taxon>
        <taxon>Negadavirga</taxon>
    </lineage>
</organism>
<evidence type="ECO:0000313" key="3">
    <source>
        <dbReference type="Proteomes" id="UP001595818"/>
    </source>
</evidence>
<name>A0ABV9T089_9BACT</name>
<dbReference type="Gene3D" id="1.10.3290.10">
    <property type="entry name" value="Fido-like domain"/>
    <property type="match status" value="1"/>
</dbReference>
<dbReference type="InterPro" id="IPR025758">
    <property type="entry name" value="Fic/DOC_N"/>
</dbReference>
<dbReference type="InterPro" id="IPR026287">
    <property type="entry name" value="SoFic-like"/>
</dbReference>
<dbReference type="PANTHER" id="PTHR13504:SF38">
    <property type="entry name" value="FIDO DOMAIN-CONTAINING PROTEIN"/>
    <property type="match status" value="1"/>
</dbReference>
<dbReference type="SUPFAM" id="SSF140931">
    <property type="entry name" value="Fic-like"/>
    <property type="match status" value="1"/>
</dbReference>
<dbReference type="InterPro" id="IPR040198">
    <property type="entry name" value="Fido_containing"/>
</dbReference>
<accession>A0ABV9T089</accession>
<dbReference type="Pfam" id="PF02661">
    <property type="entry name" value="Fic"/>
    <property type="match status" value="1"/>
</dbReference>
<dbReference type="Proteomes" id="UP001595818">
    <property type="component" value="Unassembled WGS sequence"/>
</dbReference>
<sequence>MRDIKDFKAGTWLKQREYRSFSPDPIHQAWVLSDPAVLTLLSKADRYLGRLDAFSDLVPDIDFFIKMHVTKEATVSSKIEGTQTSFQEALAKEEDLDPERRDDWLEVHAYIDAMNQAIQDMQKLPISTRLIRKTHAILLDGVRGQEKLPGEFRNSQNWIGPSLRHAIFVPPVHTEVHGLMSDLEKFIHDDGLPMPHLVKIAMVHYQFETIHPFLDGNGRIGRLLITLYLLDKGLLKYPTLYLSDFFERNRRDYYDNLMRVREKNALGEWIAFFLQGVIETTESGIRTFQEIIRLREKYEFQELMKLGKKQGDARRLITELYRQPIVDIGQVEQMLGVHNSTANRMIRDFQGLGILEELTGFKRNRIFAFREYINLFG</sequence>
<dbReference type="EMBL" id="JBHSJJ010000005">
    <property type="protein sequence ID" value="MFC4872074.1"/>
    <property type="molecule type" value="Genomic_DNA"/>
</dbReference>
<evidence type="ECO:0000259" key="1">
    <source>
        <dbReference type="PROSITE" id="PS51459"/>
    </source>
</evidence>